<reference evidence="2 3" key="1">
    <citation type="submission" date="2019-02" db="EMBL/GenBank/DDBJ databases">
        <title>Pedobacter sp. RP-3-21 sp. nov., isolated from Arctic soil.</title>
        <authorList>
            <person name="Dahal R.H."/>
        </authorList>
    </citation>
    <scope>NUCLEOTIDE SEQUENCE [LARGE SCALE GENOMIC DNA]</scope>
    <source>
        <strain evidence="2 3">RP-3-21</strain>
    </source>
</reference>
<protein>
    <submittedName>
        <fullName evidence="2">Uncharacterized protein</fullName>
    </submittedName>
</protein>
<sequence length="86" mass="9981">MDTKLTLSFNQDVVVRAKKYAAENNISLSRLIEHLLTQVTAKEYKSLEDFPISDWVSMVAEGEVEYKKMPKSTRKDSKNEYYSSKK</sequence>
<evidence type="ECO:0000313" key="3">
    <source>
        <dbReference type="Proteomes" id="UP000293925"/>
    </source>
</evidence>
<dbReference type="AlphaFoldDB" id="A0A4R0PZH3"/>
<dbReference type="Pfam" id="PF19891">
    <property type="entry name" value="DUF6364"/>
    <property type="match status" value="1"/>
</dbReference>
<name>A0A4R0PZH3_9SPHI</name>
<feature type="region of interest" description="Disordered" evidence="1">
    <location>
        <begin position="67"/>
        <end position="86"/>
    </location>
</feature>
<dbReference type="EMBL" id="SJSO01000015">
    <property type="protein sequence ID" value="TCD24781.1"/>
    <property type="molecule type" value="Genomic_DNA"/>
</dbReference>
<keyword evidence="3" id="KW-1185">Reference proteome</keyword>
<comment type="caution">
    <text evidence="2">The sequence shown here is derived from an EMBL/GenBank/DDBJ whole genome shotgun (WGS) entry which is preliminary data.</text>
</comment>
<proteinExistence type="predicted"/>
<organism evidence="2 3">
    <name type="scientific">Pedobacter psychrodurus</name>
    <dbReference type="NCBI Taxonomy" id="2530456"/>
    <lineage>
        <taxon>Bacteria</taxon>
        <taxon>Pseudomonadati</taxon>
        <taxon>Bacteroidota</taxon>
        <taxon>Sphingobacteriia</taxon>
        <taxon>Sphingobacteriales</taxon>
        <taxon>Sphingobacteriaceae</taxon>
        <taxon>Pedobacter</taxon>
    </lineage>
</organism>
<gene>
    <name evidence="2" type="ORF">EZ456_16995</name>
</gene>
<evidence type="ECO:0000313" key="2">
    <source>
        <dbReference type="EMBL" id="TCD24781.1"/>
    </source>
</evidence>
<dbReference type="InterPro" id="IPR045944">
    <property type="entry name" value="DUF6364"/>
</dbReference>
<dbReference type="Proteomes" id="UP000293925">
    <property type="component" value="Unassembled WGS sequence"/>
</dbReference>
<accession>A0A4R0PZH3</accession>
<evidence type="ECO:0000256" key="1">
    <source>
        <dbReference type="SAM" id="MobiDB-lite"/>
    </source>
</evidence>
<dbReference type="RefSeq" id="WP_131532182.1">
    <property type="nucleotide sequence ID" value="NZ_SJSO01000015.1"/>
</dbReference>
<feature type="compositionally biased region" description="Basic and acidic residues" evidence="1">
    <location>
        <begin position="67"/>
        <end position="79"/>
    </location>
</feature>
<dbReference type="OrthoDB" id="6198066at2"/>